<dbReference type="InterPro" id="IPR037673">
    <property type="entry name" value="MSC/AndL"/>
</dbReference>
<dbReference type="HAMAP" id="MF_00115">
    <property type="entry name" value="MscL"/>
    <property type="match status" value="1"/>
</dbReference>
<evidence type="ECO:0000256" key="8">
    <source>
        <dbReference type="ARBA" id="ARBA00023136"/>
    </source>
</evidence>
<dbReference type="PANTHER" id="PTHR30266:SF2">
    <property type="entry name" value="LARGE-CONDUCTANCE MECHANOSENSITIVE CHANNEL"/>
    <property type="match status" value="1"/>
</dbReference>
<dbReference type="PRINTS" id="PR01264">
    <property type="entry name" value="MECHCHANNEL"/>
</dbReference>
<dbReference type="NCBIfam" id="TIGR00220">
    <property type="entry name" value="mscL"/>
    <property type="match status" value="1"/>
</dbReference>
<evidence type="ECO:0000256" key="6">
    <source>
        <dbReference type="ARBA" id="ARBA00022989"/>
    </source>
</evidence>
<organism evidence="11 12">
    <name type="scientific">Salegentibacter salinarum</name>
    <dbReference type="NCBI Taxonomy" id="447422"/>
    <lineage>
        <taxon>Bacteria</taxon>
        <taxon>Pseudomonadati</taxon>
        <taxon>Bacteroidota</taxon>
        <taxon>Flavobacteriia</taxon>
        <taxon>Flavobacteriales</taxon>
        <taxon>Flavobacteriaceae</taxon>
        <taxon>Salegentibacter</taxon>
    </lineage>
</organism>
<keyword evidence="4 10" id="KW-1003">Cell membrane</keyword>
<sequence length="151" mass="16995">MSILKEFKEFAIKGNMVDMAVGIIIGTAFNSVVNTLVKEVVMPPLSLMTDGIEFANKKWVLREGVAEAEGVTLVEEVAVGYGALIESLLDFLIIGMTIFLVIKFMNRFRSKAENPEDKREVTPKDIELLSKMNHLMEEQNQLLKNNFSNKK</sequence>
<dbReference type="Proteomes" id="UP000232673">
    <property type="component" value="Unassembled WGS sequence"/>
</dbReference>
<dbReference type="GO" id="GO:0005886">
    <property type="term" value="C:plasma membrane"/>
    <property type="evidence" value="ECO:0007669"/>
    <property type="project" value="UniProtKB-SubCell"/>
</dbReference>
<evidence type="ECO:0000256" key="5">
    <source>
        <dbReference type="ARBA" id="ARBA00022692"/>
    </source>
</evidence>
<comment type="subcellular location">
    <subcellularLocation>
        <location evidence="1 10">Cell membrane</location>
        <topology evidence="1 10">Multi-pass membrane protein</topology>
    </subcellularLocation>
</comment>
<dbReference type="Pfam" id="PF01741">
    <property type="entry name" value="MscL"/>
    <property type="match status" value="1"/>
</dbReference>
<dbReference type="GO" id="GO:0008381">
    <property type="term" value="F:mechanosensitive monoatomic ion channel activity"/>
    <property type="evidence" value="ECO:0007669"/>
    <property type="project" value="UniProtKB-UniRule"/>
</dbReference>
<dbReference type="InterPro" id="IPR001185">
    <property type="entry name" value="MS_channel"/>
</dbReference>
<comment type="subunit">
    <text evidence="10">Homopentamer.</text>
</comment>
<evidence type="ECO:0000313" key="11">
    <source>
        <dbReference type="EMBL" id="PKD17079.1"/>
    </source>
</evidence>
<dbReference type="OrthoDB" id="9810350at2"/>
<name>A0A2N0TQS1_9FLAO</name>
<keyword evidence="6 10" id="KW-1133">Transmembrane helix</keyword>
<dbReference type="PANTHER" id="PTHR30266">
    <property type="entry name" value="MECHANOSENSITIVE CHANNEL MSCL"/>
    <property type="match status" value="1"/>
</dbReference>
<dbReference type="EMBL" id="LKTS01000044">
    <property type="protein sequence ID" value="PKD17079.1"/>
    <property type="molecule type" value="Genomic_DNA"/>
</dbReference>
<gene>
    <name evidence="10" type="primary">mscL</name>
    <name evidence="11" type="ORF">APR41_06495</name>
</gene>
<keyword evidence="7 10" id="KW-0406">Ion transport</keyword>
<keyword evidence="9 10" id="KW-0407">Ion channel</keyword>
<dbReference type="STRING" id="447422.SAMN05660903_01322"/>
<evidence type="ECO:0000256" key="2">
    <source>
        <dbReference type="ARBA" id="ARBA00007254"/>
    </source>
</evidence>
<evidence type="ECO:0000256" key="4">
    <source>
        <dbReference type="ARBA" id="ARBA00022475"/>
    </source>
</evidence>
<evidence type="ECO:0000256" key="1">
    <source>
        <dbReference type="ARBA" id="ARBA00004651"/>
    </source>
</evidence>
<comment type="similarity">
    <text evidence="2 10">Belongs to the MscL family.</text>
</comment>
<protein>
    <recommendedName>
        <fullName evidence="10">Large-conductance mechanosensitive channel</fullName>
    </recommendedName>
</protein>
<evidence type="ECO:0000256" key="3">
    <source>
        <dbReference type="ARBA" id="ARBA00022448"/>
    </source>
</evidence>
<proteinExistence type="inferred from homology"/>
<evidence type="ECO:0000313" key="12">
    <source>
        <dbReference type="Proteomes" id="UP000232673"/>
    </source>
</evidence>
<feature type="transmembrane region" description="Helical" evidence="10">
    <location>
        <begin position="78"/>
        <end position="102"/>
    </location>
</feature>
<keyword evidence="5 10" id="KW-0812">Transmembrane</keyword>
<dbReference type="PROSITE" id="PS01327">
    <property type="entry name" value="MSCL"/>
    <property type="match status" value="1"/>
</dbReference>
<evidence type="ECO:0000256" key="10">
    <source>
        <dbReference type="HAMAP-Rule" id="MF_00115"/>
    </source>
</evidence>
<keyword evidence="12" id="KW-1185">Reference proteome</keyword>
<evidence type="ECO:0000256" key="9">
    <source>
        <dbReference type="ARBA" id="ARBA00023303"/>
    </source>
</evidence>
<dbReference type="SUPFAM" id="SSF81330">
    <property type="entry name" value="Gated mechanosensitive channel"/>
    <property type="match status" value="1"/>
</dbReference>
<reference evidence="11 12" key="1">
    <citation type="submission" date="2015-10" db="EMBL/GenBank/DDBJ databases">
        <title>Draft genome sequence of Salegentibacter salinarum KCTC 12975.</title>
        <authorList>
            <person name="Lin W."/>
            <person name="Zheng Q."/>
        </authorList>
    </citation>
    <scope>NUCLEOTIDE SEQUENCE [LARGE SCALE GENOMIC DNA]</scope>
    <source>
        <strain evidence="11 12">KCTC 12975</strain>
    </source>
</reference>
<feature type="transmembrane region" description="Helical" evidence="10">
    <location>
        <begin position="20"/>
        <end position="37"/>
    </location>
</feature>
<keyword evidence="8 10" id="KW-0472">Membrane</keyword>
<dbReference type="RefSeq" id="WP_079712435.1">
    <property type="nucleotide sequence ID" value="NZ_FUZC01000004.1"/>
</dbReference>
<dbReference type="InterPro" id="IPR036019">
    <property type="entry name" value="MscL_channel"/>
</dbReference>
<accession>A0A2N0TQS1</accession>
<comment type="caution">
    <text evidence="11">The sequence shown here is derived from an EMBL/GenBank/DDBJ whole genome shotgun (WGS) entry which is preliminary data.</text>
</comment>
<evidence type="ECO:0000256" key="7">
    <source>
        <dbReference type="ARBA" id="ARBA00023065"/>
    </source>
</evidence>
<dbReference type="AlphaFoldDB" id="A0A2N0TQS1"/>
<keyword evidence="3 10" id="KW-0813">Transport</keyword>
<comment type="function">
    <text evidence="10">Channel that opens in response to stretch forces in the membrane lipid bilayer. May participate in the regulation of osmotic pressure changes within the cell.</text>
</comment>
<dbReference type="InterPro" id="IPR019823">
    <property type="entry name" value="Mechanosensitive_channel_CS"/>
</dbReference>
<dbReference type="Gene3D" id="1.10.1200.120">
    <property type="entry name" value="Large-conductance mechanosensitive channel, MscL, domain 1"/>
    <property type="match status" value="1"/>
</dbReference>